<evidence type="ECO:0000256" key="6">
    <source>
        <dbReference type="RuleBase" id="RU003679"/>
    </source>
</evidence>
<dbReference type="PRINTS" id="PR00742">
    <property type="entry name" value="GLHYDRLASE35"/>
</dbReference>
<name>A0A226DG29_FOLCA</name>
<dbReference type="STRING" id="158441.A0A226DG29"/>
<evidence type="ECO:0000256" key="1">
    <source>
        <dbReference type="ARBA" id="ARBA00009809"/>
    </source>
</evidence>
<dbReference type="SUPFAM" id="SSF51445">
    <property type="entry name" value="(Trans)glycosidases"/>
    <property type="match status" value="1"/>
</dbReference>
<dbReference type="AlphaFoldDB" id="A0A226DG29"/>
<dbReference type="SUPFAM" id="SSF49785">
    <property type="entry name" value="Galactose-binding domain-like"/>
    <property type="match status" value="1"/>
</dbReference>
<dbReference type="PANTHER" id="PTHR23421">
    <property type="entry name" value="BETA-GALACTOSIDASE RELATED"/>
    <property type="match status" value="1"/>
</dbReference>
<comment type="similarity">
    <text evidence="1 6">Belongs to the glycosyl hydrolase 35 family.</text>
</comment>
<reference evidence="10 11" key="1">
    <citation type="submission" date="2015-12" db="EMBL/GenBank/DDBJ databases">
        <title>The genome of Folsomia candida.</title>
        <authorList>
            <person name="Faddeeva A."/>
            <person name="Derks M.F."/>
            <person name="Anvar Y."/>
            <person name="Smit S."/>
            <person name="Van Straalen N."/>
            <person name="Roelofs D."/>
        </authorList>
    </citation>
    <scope>NUCLEOTIDE SEQUENCE [LARGE SCALE GENOMIC DNA]</scope>
    <source>
        <strain evidence="10 11">VU population</strain>
        <tissue evidence="10">Whole body</tissue>
    </source>
</reference>
<dbReference type="InterPro" id="IPR026283">
    <property type="entry name" value="B-gal_1-like"/>
</dbReference>
<dbReference type="GO" id="GO:0005975">
    <property type="term" value="P:carbohydrate metabolic process"/>
    <property type="evidence" value="ECO:0007669"/>
    <property type="project" value="InterPro"/>
</dbReference>
<evidence type="ECO:0000313" key="10">
    <source>
        <dbReference type="EMBL" id="OXA43814.1"/>
    </source>
</evidence>
<evidence type="ECO:0000256" key="4">
    <source>
        <dbReference type="PIRSR" id="PIRSR006336-1"/>
    </source>
</evidence>
<dbReference type="Pfam" id="PF21317">
    <property type="entry name" value="BetaGal_ABD_1"/>
    <property type="match status" value="1"/>
</dbReference>
<sequence length="679" mass="77240">MEHRNATQEVKVGKETQSQNSLPTLYEYFDSSEGQNVTGLLAERDGFKLNGKPIRIISGAIHYFRSHPSVWSDRLRKLRASGANTVETYVPWNLHEPKKNEFDFGQDQSKNDMSIFLDIRKFIQLAQAEDLLLILRPGPFICGEFEFGGMPSYLLRDPNMRVRTAYQPYLDRVKVYFDNLLPLVSDLQFSQGGPIIALQVENEYASFDTIEPPYLEFIRQTYLNHGINSLLFTSDGSYNGVKGSLPGLLKTANFQFKPESNLDDLLRFQPDKPPMVMEYWSGWFDHWFEPHSETSLNDFTSVLDVILGGYNASVNYYTFEGGTNFGFNAGANTQTEAPHYAPDVTSYDYDAPLTEAGDYTAKYYKILEMSAIYAIPPLRRPPLPLESRKLAYPSIPLERYLSYSDILDQIPPTSKFQLEARTSMENLNMNNDGGQSQGYILYRKRGIFGNGTAIFKAGPVRDFGILLLDQDIQPFPKDKNGSTKYWLSSVQEYSLPMNGKEQTIDLLIENMGRINFGGAKDFLQRKGLVNSPNESYYHLDGQEIKDVEIIALEFKSNWVNNLTNWHNYESHNEAKKAPILVQSTFTITEIGDTFIDMTSWTKGIVFINGFNLGRYFNVGPQKALYLPAPFLKLGENTITIFEQLQCGSEIVFSSVPKLGFPPIKKDPKPQFDDDDFVPF</sequence>
<accession>A0A226DG29</accession>
<dbReference type="OrthoDB" id="1657402at2759"/>
<dbReference type="PIRSF" id="PIRSF006336">
    <property type="entry name" value="B-gal"/>
    <property type="match status" value="1"/>
</dbReference>
<dbReference type="OMA" id="GSEIVHN"/>
<dbReference type="Pfam" id="PF21467">
    <property type="entry name" value="BetaGal_gal-bd"/>
    <property type="match status" value="1"/>
</dbReference>
<dbReference type="Pfam" id="PF01301">
    <property type="entry name" value="Glyco_hydro_35"/>
    <property type="match status" value="1"/>
</dbReference>
<dbReference type="InterPro" id="IPR008979">
    <property type="entry name" value="Galactose-bd-like_sf"/>
</dbReference>
<dbReference type="InterPro" id="IPR031330">
    <property type="entry name" value="Gly_Hdrlase_35_cat"/>
</dbReference>
<dbReference type="PROSITE" id="PS01182">
    <property type="entry name" value="GLYCOSYL_HYDROL_F35"/>
    <property type="match status" value="1"/>
</dbReference>
<evidence type="ECO:0000259" key="7">
    <source>
        <dbReference type="Pfam" id="PF01301"/>
    </source>
</evidence>
<dbReference type="InterPro" id="IPR017853">
    <property type="entry name" value="GH"/>
</dbReference>
<dbReference type="InterPro" id="IPR001944">
    <property type="entry name" value="Glycoside_Hdrlase_35"/>
</dbReference>
<feature type="domain" description="Glycoside hydrolase 35 catalytic" evidence="7">
    <location>
        <begin position="47"/>
        <end position="369"/>
    </location>
</feature>
<evidence type="ECO:0000256" key="2">
    <source>
        <dbReference type="ARBA" id="ARBA00022801"/>
    </source>
</evidence>
<feature type="active site" description="Proton donor" evidence="4">
    <location>
        <position position="203"/>
    </location>
</feature>
<dbReference type="GO" id="GO:0004565">
    <property type="term" value="F:beta-galactosidase activity"/>
    <property type="evidence" value="ECO:0007669"/>
    <property type="project" value="UniProtKB-EC"/>
</dbReference>
<evidence type="ECO:0000313" key="11">
    <source>
        <dbReference type="Proteomes" id="UP000198287"/>
    </source>
</evidence>
<evidence type="ECO:0000259" key="9">
    <source>
        <dbReference type="Pfam" id="PF21467"/>
    </source>
</evidence>
<organism evidence="10 11">
    <name type="scientific">Folsomia candida</name>
    <name type="common">Springtail</name>
    <dbReference type="NCBI Taxonomy" id="158441"/>
    <lineage>
        <taxon>Eukaryota</taxon>
        <taxon>Metazoa</taxon>
        <taxon>Ecdysozoa</taxon>
        <taxon>Arthropoda</taxon>
        <taxon>Hexapoda</taxon>
        <taxon>Collembola</taxon>
        <taxon>Entomobryomorpha</taxon>
        <taxon>Isotomoidea</taxon>
        <taxon>Isotomidae</taxon>
        <taxon>Proisotominae</taxon>
        <taxon>Folsomia</taxon>
    </lineage>
</organism>
<dbReference type="EMBL" id="LNIX01000021">
    <property type="protein sequence ID" value="OXA43814.1"/>
    <property type="molecule type" value="Genomic_DNA"/>
</dbReference>
<proteinExistence type="inferred from homology"/>
<dbReference type="EC" id="3.2.1.23" evidence="5"/>
<keyword evidence="2 5" id="KW-0378">Hydrolase</keyword>
<feature type="domain" description="Beta-galactosidase galactose-binding" evidence="9">
    <location>
        <begin position="580"/>
        <end position="636"/>
    </location>
</feature>
<dbReference type="InterPro" id="IPR019801">
    <property type="entry name" value="Glyco_hydro_35_CS"/>
</dbReference>
<dbReference type="Proteomes" id="UP000198287">
    <property type="component" value="Unassembled WGS sequence"/>
</dbReference>
<evidence type="ECO:0000256" key="3">
    <source>
        <dbReference type="ARBA" id="ARBA00023295"/>
    </source>
</evidence>
<keyword evidence="3 5" id="KW-0326">Glycosidase</keyword>
<dbReference type="Gene3D" id="3.20.20.80">
    <property type="entry name" value="Glycosidases"/>
    <property type="match status" value="1"/>
</dbReference>
<protein>
    <recommendedName>
        <fullName evidence="5">Beta-galactosidase</fullName>
        <ecNumber evidence="5">3.2.1.23</ecNumber>
    </recommendedName>
</protein>
<dbReference type="Gene3D" id="2.60.120.260">
    <property type="entry name" value="Galactose-binding domain-like"/>
    <property type="match status" value="2"/>
</dbReference>
<evidence type="ECO:0000256" key="5">
    <source>
        <dbReference type="RuleBase" id="RU000675"/>
    </source>
</evidence>
<feature type="domain" description="Beta-galactosidase 1-like first all-beta" evidence="8">
    <location>
        <begin position="434"/>
        <end position="531"/>
    </location>
</feature>
<feature type="active site" description="Nucleophile" evidence="4">
    <location>
        <position position="278"/>
    </location>
</feature>
<dbReference type="InterPro" id="IPR048912">
    <property type="entry name" value="BetaGal1-like_ABD1"/>
</dbReference>
<comment type="caution">
    <text evidence="10">The sequence shown here is derived from an EMBL/GenBank/DDBJ whole genome shotgun (WGS) entry which is preliminary data.</text>
</comment>
<keyword evidence="11" id="KW-1185">Reference proteome</keyword>
<evidence type="ECO:0000259" key="8">
    <source>
        <dbReference type="Pfam" id="PF21317"/>
    </source>
</evidence>
<gene>
    <name evidence="10" type="ORF">Fcan01_21575</name>
</gene>
<dbReference type="InterPro" id="IPR048913">
    <property type="entry name" value="BetaGal_gal-bd"/>
</dbReference>
<comment type="catalytic activity">
    <reaction evidence="5">
        <text>Hydrolysis of terminal non-reducing beta-D-galactose residues in beta-D-galactosides.</text>
        <dbReference type="EC" id="3.2.1.23"/>
    </reaction>
</comment>